<organism evidence="8 9">
    <name type="scientific">Lucifera butyrica</name>
    <dbReference type="NCBI Taxonomy" id="1351585"/>
    <lineage>
        <taxon>Bacteria</taxon>
        <taxon>Bacillati</taxon>
        <taxon>Bacillota</taxon>
        <taxon>Negativicutes</taxon>
        <taxon>Veillonellales</taxon>
        <taxon>Veillonellaceae</taxon>
        <taxon>Lucifera</taxon>
    </lineage>
</organism>
<sequence>MNISSTDLASRLQGTYADLVSTGLTDVQHDNYYFLTANRGDPELLKIANWDIQSIRRDFPALQQMINGRPLIWLDNAATTHKPQCVITAVSDFYAKDNSNVHRGAHTLAKRATDAYEGAREKIRRFIGADSAEEIIFVRGATEAINLVAQSYGRMVVRPGDEIILSNLEHHANIVPWQQLCEEKGALLKVIPLNDCGEIILDEYAKLLSSKTRLVAISHVSNSLGTVVPIKVMIDMAHTLGVPVLVDGAQGIPHFKVDVSNLNADFYAFSGHKMFGPTGLGVLYAKKSLLESMPPWQGGGNMIKTVTFEHTTYNSLPNKFEAGTGHIAGAVGLGAAADYLTRLGSKPIEIYEQKLMVYGCNALSTIPRLRQVGTAAQKAGVLSFVIPGVSSEGLAEYLDRQGIAVRVGHHCAQPSLRHFGLDSTIRPSLALYNTFAEIDQLVLAVEKFLYNGGLKNG</sequence>
<proteinExistence type="inferred from homology"/>
<comment type="cofactor">
    <cofactor evidence="1">
        <name>pyridoxal 5'-phosphate</name>
        <dbReference type="ChEBI" id="CHEBI:597326"/>
    </cofactor>
</comment>
<dbReference type="GO" id="GO:0031071">
    <property type="term" value="F:cysteine desulfurase activity"/>
    <property type="evidence" value="ECO:0007669"/>
    <property type="project" value="UniProtKB-EC"/>
</dbReference>
<dbReference type="InterPro" id="IPR016454">
    <property type="entry name" value="Cysteine_dSase"/>
</dbReference>
<evidence type="ECO:0000256" key="6">
    <source>
        <dbReference type="ARBA" id="ARBA00050776"/>
    </source>
</evidence>
<dbReference type="EC" id="2.8.1.7" evidence="3"/>
<reference evidence="8 9" key="1">
    <citation type="submission" date="2018-06" db="EMBL/GenBank/DDBJ databases">
        <authorList>
            <person name="Strepis N."/>
        </authorList>
    </citation>
    <scope>NUCLEOTIDE SEQUENCE [LARGE SCALE GENOMIC DNA]</scope>
    <source>
        <strain evidence="8">LUCI</strain>
    </source>
</reference>
<dbReference type="Gene3D" id="3.40.640.10">
    <property type="entry name" value="Type I PLP-dependent aspartate aminotransferase-like (Major domain)"/>
    <property type="match status" value="1"/>
</dbReference>
<dbReference type="RefSeq" id="WP_122630360.1">
    <property type="nucleotide sequence ID" value="NZ_UPPP01000127.1"/>
</dbReference>
<dbReference type="Pfam" id="PF00266">
    <property type="entry name" value="Aminotran_5"/>
    <property type="match status" value="1"/>
</dbReference>
<keyword evidence="5" id="KW-0663">Pyridoxal phosphate</keyword>
<evidence type="ECO:0000256" key="5">
    <source>
        <dbReference type="ARBA" id="ARBA00022898"/>
    </source>
</evidence>
<comment type="similarity">
    <text evidence="2">Belongs to the class-V pyridoxal-phosphate-dependent aminotransferase family. Csd subfamily.</text>
</comment>
<evidence type="ECO:0000256" key="4">
    <source>
        <dbReference type="ARBA" id="ARBA00022679"/>
    </source>
</evidence>
<dbReference type="InterPro" id="IPR015421">
    <property type="entry name" value="PyrdxlP-dep_Trfase_major"/>
</dbReference>
<evidence type="ECO:0000256" key="1">
    <source>
        <dbReference type="ARBA" id="ARBA00001933"/>
    </source>
</evidence>
<keyword evidence="8" id="KW-0032">Aminotransferase</keyword>
<dbReference type="InterPro" id="IPR015422">
    <property type="entry name" value="PyrdxlP-dep_Trfase_small"/>
</dbReference>
<evidence type="ECO:0000256" key="3">
    <source>
        <dbReference type="ARBA" id="ARBA00012239"/>
    </source>
</evidence>
<dbReference type="GO" id="GO:0030170">
    <property type="term" value="F:pyridoxal phosphate binding"/>
    <property type="evidence" value="ECO:0007669"/>
    <property type="project" value="InterPro"/>
</dbReference>
<dbReference type="OrthoDB" id="9804366at2"/>
<evidence type="ECO:0000313" key="9">
    <source>
        <dbReference type="Proteomes" id="UP000277811"/>
    </source>
</evidence>
<dbReference type="GO" id="GO:0008483">
    <property type="term" value="F:transaminase activity"/>
    <property type="evidence" value="ECO:0007669"/>
    <property type="project" value="UniProtKB-KW"/>
</dbReference>
<dbReference type="InterPro" id="IPR010970">
    <property type="entry name" value="Cys_dSase_SufS"/>
</dbReference>
<dbReference type="InterPro" id="IPR015424">
    <property type="entry name" value="PyrdxlP-dep_Trfase"/>
</dbReference>
<dbReference type="GO" id="GO:0006534">
    <property type="term" value="P:cysteine metabolic process"/>
    <property type="evidence" value="ECO:0007669"/>
    <property type="project" value="InterPro"/>
</dbReference>
<dbReference type="PIRSF" id="PIRSF005572">
    <property type="entry name" value="NifS"/>
    <property type="match status" value="1"/>
</dbReference>
<dbReference type="AlphaFoldDB" id="A0A498RDL3"/>
<dbReference type="PANTHER" id="PTHR43586:SF8">
    <property type="entry name" value="CYSTEINE DESULFURASE 1, CHLOROPLASTIC"/>
    <property type="match status" value="1"/>
</dbReference>
<evidence type="ECO:0000313" key="8">
    <source>
        <dbReference type="EMBL" id="VBB09584.1"/>
    </source>
</evidence>
<dbReference type="NCBIfam" id="TIGR01979">
    <property type="entry name" value="sufS"/>
    <property type="match status" value="1"/>
</dbReference>
<accession>A0A498RDL3</accession>
<protein>
    <recommendedName>
        <fullName evidence="3">cysteine desulfurase</fullName>
        <ecNumber evidence="3">2.8.1.7</ecNumber>
    </recommendedName>
</protein>
<keyword evidence="9" id="KW-1185">Reference proteome</keyword>
<dbReference type="CDD" id="cd06453">
    <property type="entry name" value="SufS_like"/>
    <property type="match status" value="1"/>
</dbReference>
<dbReference type="Gene3D" id="3.90.1150.10">
    <property type="entry name" value="Aspartate Aminotransferase, domain 1"/>
    <property type="match status" value="1"/>
</dbReference>
<dbReference type="PANTHER" id="PTHR43586">
    <property type="entry name" value="CYSTEINE DESULFURASE"/>
    <property type="match status" value="1"/>
</dbReference>
<evidence type="ECO:0000259" key="7">
    <source>
        <dbReference type="Pfam" id="PF00266"/>
    </source>
</evidence>
<gene>
    <name evidence="8" type="ORF">LUCI_4879</name>
</gene>
<evidence type="ECO:0000256" key="2">
    <source>
        <dbReference type="ARBA" id="ARBA00010447"/>
    </source>
</evidence>
<dbReference type="SUPFAM" id="SSF53383">
    <property type="entry name" value="PLP-dependent transferases"/>
    <property type="match status" value="1"/>
</dbReference>
<dbReference type="Proteomes" id="UP000277811">
    <property type="component" value="Unassembled WGS sequence"/>
</dbReference>
<dbReference type="InterPro" id="IPR000192">
    <property type="entry name" value="Aminotrans_V_dom"/>
</dbReference>
<keyword evidence="4 8" id="KW-0808">Transferase</keyword>
<name>A0A498RDL3_9FIRM</name>
<dbReference type="EMBL" id="UPPP01000127">
    <property type="protein sequence ID" value="VBB09584.1"/>
    <property type="molecule type" value="Genomic_DNA"/>
</dbReference>
<feature type="domain" description="Aminotransferase class V" evidence="7">
    <location>
        <begin position="72"/>
        <end position="441"/>
    </location>
</feature>
<comment type="catalytic activity">
    <reaction evidence="6">
        <text>(sulfur carrier)-H + L-cysteine = (sulfur carrier)-SH + L-alanine</text>
        <dbReference type="Rhea" id="RHEA:43892"/>
        <dbReference type="Rhea" id="RHEA-COMP:14737"/>
        <dbReference type="Rhea" id="RHEA-COMP:14739"/>
        <dbReference type="ChEBI" id="CHEBI:29917"/>
        <dbReference type="ChEBI" id="CHEBI:35235"/>
        <dbReference type="ChEBI" id="CHEBI:57972"/>
        <dbReference type="ChEBI" id="CHEBI:64428"/>
        <dbReference type="EC" id="2.8.1.7"/>
    </reaction>
</comment>